<accession>A0A8H6MCF0</accession>
<evidence type="ECO:0000313" key="1">
    <source>
        <dbReference type="EMBL" id="KAF6763340.1"/>
    </source>
</evidence>
<organism evidence="1 2">
    <name type="scientific">Ephemerocybe angulata</name>
    <dbReference type="NCBI Taxonomy" id="980116"/>
    <lineage>
        <taxon>Eukaryota</taxon>
        <taxon>Fungi</taxon>
        <taxon>Dikarya</taxon>
        <taxon>Basidiomycota</taxon>
        <taxon>Agaricomycotina</taxon>
        <taxon>Agaricomycetes</taxon>
        <taxon>Agaricomycetidae</taxon>
        <taxon>Agaricales</taxon>
        <taxon>Agaricineae</taxon>
        <taxon>Psathyrellaceae</taxon>
        <taxon>Ephemerocybe</taxon>
    </lineage>
</organism>
<gene>
    <name evidence="1" type="ORF">DFP72DRAFT_875375</name>
</gene>
<name>A0A8H6MCF0_9AGAR</name>
<protein>
    <submittedName>
        <fullName evidence="1">Uncharacterized protein</fullName>
    </submittedName>
</protein>
<dbReference type="EMBL" id="JACGCI010000006">
    <property type="protein sequence ID" value="KAF6763340.1"/>
    <property type="molecule type" value="Genomic_DNA"/>
</dbReference>
<dbReference type="AlphaFoldDB" id="A0A8H6MCF0"/>
<dbReference type="Proteomes" id="UP000521943">
    <property type="component" value="Unassembled WGS sequence"/>
</dbReference>
<sequence length="357" mass="40105">MSRVGTTLVTVTTGAVDPVPPRPRNASELLADAQFTRQLVAIFCDGLFSVADEATTSTIIRRGMEHCRSAEILAQVVQSRVFASHTAFYWIIMNHGDHRGIPPLLVELVRICESHFTDEAQDDILQAFLLSSDDELFQYLKESMPSVVGPIRRSFFGDEEDRLDVRIRRPTSSQPQLKVSLEFSIPKFADRMLVDQGISYHFAAAGSIWCLKAAMTPVESGSHSSRWHFLLEETHTNSIYRTWIEASKGIRGRIVSRASESTTVTSITYHKRDISLLILRGDSCSTSAASRLEQNKTFNVDRVPSTITLDIGNMALAQLQPNPYTSNPNRRLCGSITVQERTERESLWVSNQRSIWD</sequence>
<comment type="caution">
    <text evidence="1">The sequence shown here is derived from an EMBL/GenBank/DDBJ whole genome shotgun (WGS) entry which is preliminary data.</text>
</comment>
<reference evidence="1 2" key="1">
    <citation type="submission" date="2020-07" db="EMBL/GenBank/DDBJ databases">
        <title>Comparative genomics of pyrophilous fungi reveals a link between fire events and developmental genes.</title>
        <authorList>
            <consortium name="DOE Joint Genome Institute"/>
            <person name="Steindorff A.S."/>
            <person name="Carver A."/>
            <person name="Calhoun S."/>
            <person name="Stillman K."/>
            <person name="Liu H."/>
            <person name="Lipzen A."/>
            <person name="Pangilinan J."/>
            <person name="Labutti K."/>
            <person name="Bruns T.D."/>
            <person name="Grigoriev I.V."/>
        </authorList>
    </citation>
    <scope>NUCLEOTIDE SEQUENCE [LARGE SCALE GENOMIC DNA]</scope>
    <source>
        <strain evidence="1 2">CBS 144469</strain>
    </source>
</reference>
<evidence type="ECO:0000313" key="2">
    <source>
        <dbReference type="Proteomes" id="UP000521943"/>
    </source>
</evidence>
<proteinExistence type="predicted"/>
<keyword evidence="2" id="KW-1185">Reference proteome</keyword>
<dbReference type="OrthoDB" id="2889147at2759"/>